<dbReference type="Proteomes" id="UP000298860">
    <property type="component" value="Unassembled WGS sequence"/>
</dbReference>
<evidence type="ECO:0000313" key="1">
    <source>
        <dbReference type="EMBL" id="GDY33927.1"/>
    </source>
</evidence>
<sequence>MPTVATTSFTVGDVVETSFRPDRPIKVTAVMYEAVVRLRSALIVAAQRRSTLTYEEASAAIDCAFVPAGLGRPLDLLAEDCVRRGEPSLAALIVQKRSGEVGSAFIGNADAERERCYRHWR</sequence>
<dbReference type="AlphaFoldDB" id="A0A4D4JJ46"/>
<accession>A0A4D4JJ46</accession>
<organism evidence="1 2">
    <name type="scientific">Gandjariella thermophila</name>
    <dbReference type="NCBI Taxonomy" id="1931992"/>
    <lineage>
        <taxon>Bacteria</taxon>
        <taxon>Bacillati</taxon>
        <taxon>Actinomycetota</taxon>
        <taxon>Actinomycetes</taxon>
        <taxon>Pseudonocardiales</taxon>
        <taxon>Pseudonocardiaceae</taxon>
        <taxon>Gandjariella</taxon>
    </lineage>
</organism>
<comment type="caution">
    <text evidence="1">The sequence shown here is derived from an EMBL/GenBank/DDBJ whole genome shotgun (WGS) entry which is preliminary data.</text>
</comment>
<evidence type="ECO:0000313" key="2">
    <source>
        <dbReference type="Proteomes" id="UP000298860"/>
    </source>
</evidence>
<gene>
    <name evidence="1" type="ORF">GTS_55600</name>
</gene>
<keyword evidence="2" id="KW-1185">Reference proteome</keyword>
<reference evidence="2" key="1">
    <citation type="submission" date="2019-04" db="EMBL/GenBank/DDBJ databases">
        <title>Draft genome sequence of Pseudonocardiaceae bacterium SL3-2-4.</title>
        <authorList>
            <person name="Ningsih F."/>
            <person name="Yokota A."/>
            <person name="Sakai Y."/>
            <person name="Nanatani K."/>
            <person name="Yabe S."/>
            <person name="Oetari A."/>
            <person name="Sjamsuridzal W."/>
        </authorList>
    </citation>
    <scope>NUCLEOTIDE SEQUENCE [LARGE SCALE GENOMIC DNA]</scope>
    <source>
        <strain evidence="2">SL3-2-4</strain>
    </source>
</reference>
<proteinExistence type="predicted"/>
<name>A0A4D4JJ46_9PSEU</name>
<protein>
    <submittedName>
        <fullName evidence="1">Uncharacterized protein</fullName>
    </submittedName>
</protein>
<dbReference type="EMBL" id="BJFL01000067">
    <property type="protein sequence ID" value="GDY33927.1"/>
    <property type="molecule type" value="Genomic_DNA"/>
</dbReference>